<comment type="caution">
    <text evidence="1">The sequence shown here is derived from an EMBL/GenBank/DDBJ whole genome shotgun (WGS) entry which is preliminary data.</text>
</comment>
<keyword evidence="2" id="KW-1185">Reference proteome</keyword>
<protein>
    <submittedName>
        <fullName evidence="1">Uncharacterized protein</fullName>
    </submittedName>
</protein>
<reference evidence="1 2" key="1">
    <citation type="submission" date="2020-12" db="EMBL/GenBank/DDBJ databases">
        <title>Concerted genomic and epigenomic changes stabilize Arabidopsis allopolyploids.</title>
        <authorList>
            <person name="Chen Z."/>
        </authorList>
    </citation>
    <scope>NUCLEOTIDE SEQUENCE [LARGE SCALE GENOMIC DNA]</scope>
    <source>
        <strain evidence="1">As9502</strain>
        <tissue evidence="1">Leaf</tissue>
    </source>
</reference>
<gene>
    <name evidence="1" type="ORF">ISN44_As05g034850</name>
</gene>
<dbReference type="EMBL" id="JAEFBJ010000005">
    <property type="protein sequence ID" value="KAG7611384.1"/>
    <property type="molecule type" value="Genomic_DNA"/>
</dbReference>
<proteinExistence type="predicted"/>
<sequence length="38" mass="4465">MFRIIIFFLGDISWELGSDIFSRWTVLGHWACLGSLNY</sequence>
<dbReference type="AlphaFoldDB" id="A0A8T2DPL8"/>
<evidence type="ECO:0000313" key="1">
    <source>
        <dbReference type="EMBL" id="KAG7611384.1"/>
    </source>
</evidence>
<organism evidence="1 2">
    <name type="scientific">Arabidopsis suecica</name>
    <name type="common">Swedish thale-cress</name>
    <name type="synonym">Cardaminopsis suecica</name>
    <dbReference type="NCBI Taxonomy" id="45249"/>
    <lineage>
        <taxon>Eukaryota</taxon>
        <taxon>Viridiplantae</taxon>
        <taxon>Streptophyta</taxon>
        <taxon>Embryophyta</taxon>
        <taxon>Tracheophyta</taxon>
        <taxon>Spermatophyta</taxon>
        <taxon>Magnoliopsida</taxon>
        <taxon>eudicotyledons</taxon>
        <taxon>Gunneridae</taxon>
        <taxon>Pentapetalae</taxon>
        <taxon>rosids</taxon>
        <taxon>malvids</taxon>
        <taxon>Brassicales</taxon>
        <taxon>Brassicaceae</taxon>
        <taxon>Camelineae</taxon>
        <taxon>Arabidopsis</taxon>
    </lineage>
</organism>
<name>A0A8T2DPL8_ARASU</name>
<dbReference type="Proteomes" id="UP000694251">
    <property type="component" value="Chromosome 5"/>
</dbReference>
<evidence type="ECO:0000313" key="2">
    <source>
        <dbReference type="Proteomes" id="UP000694251"/>
    </source>
</evidence>
<accession>A0A8T2DPL8</accession>